<dbReference type="NCBIfam" id="TIGR00074">
    <property type="entry name" value="hypC_hupF"/>
    <property type="match status" value="1"/>
</dbReference>
<keyword evidence="3" id="KW-1185">Reference proteome</keyword>
<protein>
    <submittedName>
        <fullName evidence="2">Hydrogenase assembly protein HupF</fullName>
    </submittedName>
</protein>
<evidence type="ECO:0000313" key="3">
    <source>
        <dbReference type="Proteomes" id="UP000597444"/>
    </source>
</evidence>
<dbReference type="GO" id="GO:0051604">
    <property type="term" value="P:protein maturation"/>
    <property type="evidence" value="ECO:0007669"/>
    <property type="project" value="TreeGrafter"/>
</dbReference>
<organism evidence="2 3">
    <name type="scientific">Reticulibacter mediterranei</name>
    <dbReference type="NCBI Taxonomy" id="2778369"/>
    <lineage>
        <taxon>Bacteria</taxon>
        <taxon>Bacillati</taxon>
        <taxon>Chloroflexota</taxon>
        <taxon>Ktedonobacteria</taxon>
        <taxon>Ktedonobacterales</taxon>
        <taxon>Reticulibacteraceae</taxon>
        <taxon>Reticulibacter</taxon>
    </lineage>
</organism>
<comment type="similarity">
    <text evidence="1">Belongs to the HupF/HypC family.</text>
</comment>
<dbReference type="Gene3D" id="2.30.30.140">
    <property type="match status" value="1"/>
</dbReference>
<dbReference type="InterPro" id="IPR001109">
    <property type="entry name" value="Hydrogenase_HupF/HypC"/>
</dbReference>
<accession>A0A8J3N6E7</accession>
<dbReference type="Pfam" id="PF01455">
    <property type="entry name" value="HupF_HypC"/>
    <property type="match status" value="1"/>
</dbReference>
<dbReference type="AlphaFoldDB" id="A0A8J3N6E7"/>
<reference evidence="2" key="1">
    <citation type="submission" date="2020-10" db="EMBL/GenBank/DDBJ databases">
        <title>Taxonomic study of unclassified bacteria belonging to the class Ktedonobacteria.</title>
        <authorList>
            <person name="Yabe S."/>
            <person name="Wang C.M."/>
            <person name="Zheng Y."/>
            <person name="Sakai Y."/>
            <person name="Cavaletti L."/>
            <person name="Monciardini P."/>
            <person name="Donadio S."/>
        </authorList>
    </citation>
    <scope>NUCLEOTIDE SEQUENCE</scope>
    <source>
        <strain evidence="2">ID150040</strain>
    </source>
</reference>
<proteinExistence type="inferred from homology"/>
<sequence>MCLGIPGQIVDIVDDENSIAKVDVNGVKRNVSVALVRPDGIAPGDWVLIHVGFAMSKIDEHEAQETTKALQLLGQPYTDELNMLHQSQIE</sequence>
<dbReference type="SUPFAM" id="SSF159127">
    <property type="entry name" value="HupF/HypC-like"/>
    <property type="match status" value="1"/>
</dbReference>
<dbReference type="GO" id="GO:0005506">
    <property type="term" value="F:iron ion binding"/>
    <property type="evidence" value="ECO:0007669"/>
    <property type="project" value="TreeGrafter"/>
</dbReference>
<dbReference type="InterPro" id="IPR019812">
    <property type="entry name" value="Hydgase_assmbl_chp_CS"/>
</dbReference>
<comment type="caution">
    <text evidence="2">The sequence shown here is derived from an EMBL/GenBank/DDBJ whole genome shotgun (WGS) entry which is preliminary data.</text>
</comment>
<dbReference type="PROSITE" id="PS01097">
    <property type="entry name" value="HUPF_HYPC"/>
    <property type="match status" value="1"/>
</dbReference>
<dbReference type="FunFam" id="2.30.30.140:FF:000022">
    <property type="entry name" value="Hydrogenase assembly chaperone HybG"/>
    <property type="match status" value="1"/>
</dbReference>
<evidence type="ECO:0000313" key="2">
    <source>
        <dbReference type="EMBL" id="GHO97345.1"/>
    </source>
</evidence>
<dbReference type="GO" id="GO:1902670">
    <property type="term" value="F:carbon dioxide binding"/>
    <property type="evidence" value="ECO:0007669"/>
    <property type="project" value="TreeGrafter"/>
</dbReference>
<gene>
    <name evidence="2" type="primary">hypC_1</name>
    <name evidence="2" type="ORF">KSF_073930</name>
</gene>
<dbReference type="PANTHER" id="PTHR35177">
    <property type="entry name" value="HYDROGENASE MATURATION FACTOR HYBG"/>
    <property type="match status" value="1"/>
</dbReference>
<dbReference type="PRINTS" id="PR00445">
    <property type="entry name" value="HUPFHYPC"/>
</dbReference>
<name>A0A8J3N6E7_9CHLR</name>
<dbReference type="Proteomes" id="UP000597444">
    <property type="component" value="Unassembled WGS sequence"/>
</dbReference>
<dbReference type="RefSeq" id="WP_220207908.1">
    <property type="nucleotide sequence ID" value="NZ_BNJK01000001.1"/>
</dbReference>
<dbReference type="PANTHER" id="PTHR35177:SF2">
    <property type="entry name" value="HYDROGENASE MATURATION FACTOR HYBG"/>
    <property type="match status" value="1"/>
</dbReference>
<dbReference type="EMBL" id="BNJK01000001">
    <property type="protein sequence ID" value="GHO97345.1"/>
    <property type="molecule type" value="Genomic_DNA"/>
</dbReference>
<evidence type="ECO:0000256" key="1">
    <source>
        <dbReference type="ARBA" id="ARBA00006018"/>
    </source>
</evidence>